<organism evidence="1 2">
    <name type="scientific">Arenicella chitinivorans</name>
    <dbReference type="NCBI Taxonomy" id="1329800"/>
    <lineage>
        <taxon>Bacteria</taxon>
        <taxon>Pseudomonadati</taxon>
        <taxon>Pseudomonadota</taxon>
        <taxon>Gammaproteobacteria</taxon>
        <taxon>Arenicellales</taxon>
        <taxon>Arenicellaceae</taxon>
        <taxon>Arenicella</taxon>
    </lineage>
</organism>
<gene>
    <name evidence="1" type="ORF">GCM10008090_09070</name>
</gene>
<dbReference type="RefSeq" id="WP_189398799.1">
    <property type="nucleotide sequence ID" value="NZ_BMXA01000001.1"/>
</dbReference>
<name>A0A918VJV4_9GAMM</name>
<comment type="caution">
    <text evidence="1">The sequence shown here is derived from an EMBL/GenBank/DDBJ whole genome shotgun (WGS) entry which is preliminary data.</text>
</comment>
<keyword evidence="2" id="KW-1185">Reference proteome</keyword>
<sequence length="333" mass="38118">MTAQAKSKEAAGVTGKLPQENGAIRECNGKICIHIDGYWIRYYPPPPNTMAEKKDLIFSLRRRVFHHTEEGINSPGWRLEIARKYYEEEQNPARKRVKAAMLAGSLFNRATDIFASVVELEEKGIQVDENNQLMKQCEACFMEALELGKQVRHFSGEEGVDELWGEPFKAFSYPMDKFFESRYVKLAQTFAAIDRIIDRMISVYSNVDGFEGVLPMLDELREAAKTEVETMRRDEAIYEVWPRYVAAKEAIVEFKPCGLINREDRIRYWEDGMRLLHMGKDVIGYLSGVRVPMPVTTANYMANCDLYEQNGSLDSEFSIPKHCFKNGSGVSCN</sequence>
<proteinExistence type="predicted"/>
<dbReference type="Proteomes" id="UP000614811">
    <property type="component" value="Unassembled WGS sequence"/>
</dbReference>
<protein>
    <submittedName>
        <fullName evidence="1">Uncharacterized protein</fullName>
    </submittedName>
</protein>
<reference evidence="1" key="2">
    <citation type="submission" date="2020-09" db="EMBL/GenBank/DDBJ databases">
        <authorList>
            <person name="Sun Q."/>
            <person name="Kim S."/>
        </authorList>
    </citation>
    <scope>NUCLEOTIDE SEQUENCE</scope>
    <source>
        <strain evidence="1">KCTC 12711</strain>
    </source>
</reference>
<reference evidence="1" key="1">
    <citation type="journal article" date="2014" name="Int. J. Syst. Evol. Microbiol.">
        <title>Complete genome sequence of Corynebacterium casei LMG S-19264T (=DSM 44701T), isolated from a smear-ripened cheese.</title>
        <authorList>
            <consortium name="US DOE Joint Genome Institute (JGI-PGF)"/>
            <person name="Walter F."/>
            <person name="Albersmeier A."/>
            <person name="Kalinowski J."/>
            <person name="Ruckert C."/>
        </authorList>
    </citation>
    <scope>NUCLEOTIDE SEQUENCE</scope>
    <source>
        <strain evidence="1">KCTC 12711</strain>
    </source>
</reference>
<evidence type="ECO:0000313" key="2">
    <source>
        <dbReference type="Proteomes" id="UP000614811"/>
    </source>
</evidence>
<accession>A0A918VJV4</accession>
<dbReference type="EMBL" id="BMXA01000001">
    <property type="protein sequence ID" value="GHA02021.1"/>
    <property type="molecule type" value="Genomic_DNA"/>
</dbReference>
<dbReference type="AlphaFoldDB" id="A0A918VJV4"/>
<evidence type="ECO:0000313" key="1">
    <source>
        <dbReference type="EMBL" id="GHA02021.1"/>
    </source>
</evidence>